<feature type="domain" description="F5/8 type C" evidence="5">
    <location>
        <begin position="480"/>
        <end position="607"/>
    </location>
</feature>
<dbReference type="SUPFAM" id="SSF49785">
    <property type="entry name" value="Galactose-binding domain-like"/>
    <property type="match status" value="1"/>
</dbReference>
<gene>
    <name evidence="6" type="ORF">COY52_10675</name>
</gene>
<dbReference type="Gene3D" id="2.60.120.260">
    <property type="entry name" value="Galactose-binding domain-like"/>
    <property type="match status" value="1"/>
</dbReference>
<proteinExistence type="predicted"/>
<evidence type="ECO:0000313" key="6">
    <source>
        <dbReference type="EMBL" id="PIZ14909.1"/>
    </source>
</evidence>
<feature type="non-terminal residue" evidence="6">
    <location>
        <position position="1"/>
    </location>
</feature>
<comment type="caution">
    <text evidence="6">The sequence shown here is derived from an EMBL/GenBank/DDBJ whole genome shotgun (WGS) entry which is preliminary data.</text>
</comment>
<name>A0A2M7S618_9BACT</name>
<dbReference type="GO" id="GO:0016491">
    <property type="term" value="F:oxidoreductase activity"/>
    <property type="evidence" value="ECO:0007669"/>
    <property type="project" value="UniProtKB-KW"/>
</dbReference>
<keyword evidence="2" id="KW-0560">Oxidoreductase</keyword>
<dbReference type="Proteomes" id="UP000229307">
    <property type="component" value="Unassembled WGS sequence"/>
</dbReference>
<accession>A0A2M7S618</accession>
<dbReference type="InterPro" id="IPR039650">
    <property type="entry name" value="HdrA-like"/>
</dbReference>
<evidence type="ECO:0000256" key="4">
    <source>
        <dbReference type="ARBA" id="ARBA00023014"/>
    </source>
</evidence>
<dbReference type="Pfam" id="PF00754">
    <property type="entry name" value="F5_F8_type_C"/>
    <property type="match status" value="1"/>
</dbReference>
<organism evidence="6 7">
    <name type="scientific">Candidatus Desantisbacteria bacterium CG_4_10_14_0_8_um_filter_48_22</name>
    <dbReference type="NCBI Taxonomy" id="1974543"/>
    <lineage>
        <taxon>Bacteria</taxon>
        <taxon>Candidatus Desantisiibacteriota</taxon>
    </lineage>
</organism>
<dbReference type="PANTHER" id="PTHR43498">
    <property type="entry name" value="FERREDOXIN:COB-COM HETERODISULFIDE REDUCTASE SUBUNIT A"/>
    <property type="match status" value="1"/>
</dbReference>
<dbReference type="EMBL" id="PFMR01000293">
    <property type="protein sequence ID" value="PIZ14909.1"/>
    <property type="molecule type" value="Genomic_DNA"/>
</dbReference>
<sequence>GSEQEFILEGDLFIDSSGDGALAFSAGAKFRMGEESGKEFNESLAPKKASKGTMGNSLMFEARDLGYPVKFTPPPWASKFPSEEDLSHKDHADTKGNVFMSGHWWIEIGFPFDTISDNEKIRDILLAQLMGVWDHIKNTGNHKAENLALHWVGALPGKRESRRFIGDYILTENDVRSARPFQDSAAYGGWFIDVHTIGGILKRRERPEPSHGNPAEMDRRFVYPYPIPYRCLYSKNIKNLFMAGRNISTTRVALGTTRLMATCAVMGQAAGTAACLCKKYKKLPRDIYAKHISELQQALLKQDCYIPYIKNEDALDLARTASVTASSEAELDLARETSGSHSLSIPRGQVFPVSGKKINSIELLLENKSNSEKEITLHLCKTDHVWNCDPKKETTFGKAIIGPAKKEWIEFSLKVDIEPGKFYFAWVEPDPNGEISWHFSRGLTPTGVVMVEKSLPTLWRSSSGWSGRHAWFCMKIDPAQKPYPASNALTGVTRPEKWTNIWVSDPANGFSQWLELDFKKEITFNKVEITFDTDLDSHSNNAEVLKEPCAAQCAKDYALYADGKKIAEATGNYHRKRVHAFKKVKASKLKLEITATNGAPFASVYEIRVYNVTTGEHR</sequence>
<keyword evidence="3" id="KW-0408">Iron</keyword>
<evidence type="ECO:0000313" key="7">
    <source>
        <dbReference type="Proteomes" id="UP000229307"/>
    </source>
</evidence>
<dbReference type="AlphaFoldDB" id="A0A2M7S618"/>
<dbReference type="InterPro" id="IPR008979">
    <property type="entry name" value="Galactose-bd-like_sf"/>
</dbReference>
<reference evidence="7" key="1">
    <citation type="submission" date="2017-09" db="EMBL/GenBank/DDBJ databases">
        <title>Depth-based differentiation of microbial function through sediment-hosted aquifers and enrichment of novel symbionts in the deep terrestrial subsurface.</title>
        <authorList>
            <person name="Probst A.J."/>
            <person name="Ladd B."/>
            <person name="Jarett J.K."/>
            <person name="Geller-Mcgrath D.E."/>
            <person name="Sieber C.M.K."/>
            <person name="Emerson J.B."/>
            <person name="Anantharaman K."/>
            <person name="Thomas B.C."/>
            <person name="Malmstrom R."/>
            <person name="Stieglmeier M."/>
            <person name="Klingl A."/>
            <person name="Woyke T."/>
            <person name="Ryan C.M."/>
            <person name="Banfield J.F."/>
        </authorList>
    </citation>
    <scope>NUCLEOTIDE SEQUENCE [LARGE SCALE GENOMIC DNA]</scope>
</reference>
<dbReference type="PANTHER" id="PTHR43498:SF1">
    <property type="entry name" value="COB--COM HETERODISULFIDE REDUCTASE IRON-SULFUR SUBUNIT A"/>
    <property type="match status" value="1"/>
</dbReference>
<protein>
    <recommendedName>
        <fullName evidence="5">F5/8 type C domain-containing protein</fullName>
    </recommendedName>
</protein>
<dbReference type="Pfam" id="PF12831">
    <property type="entry name" value="FAD_oxidored"/>
    <property type="match status" value="1"/>
</dbReference>
<keyword evidence="1" id="KW-0479">Metal-binding</keyword>
<dbReference type="InterPro" id="IPR000421">
    <property type="entry name" value="FA58C"/>
</dbReference>
<evidence type="ECO:0000256" key="2">
    <source>
        <dbReference type="ARBA" id="ARBA00023002"/>
    </source>
</evidence>
<keyword evidence="4" id="KW-0411">Iron-sulfur</keyword>
<dbReference type="GO" id="GO:0051536">
    <property type="term" value="F:iron-sulfur cluster binding"/>
    <property type="evidence" value="ECO:0007669"/>
    <property type="project" value="UniProtKB-KW"/>
</dbReference>
<evidence type="ECO:0000256" key="3">
    <source>
        <dbReference type="ARBA" id="ARBA00023004"/>
    </source>
</evidence>
<evidence type="ECO:0000256" key="1">
    <source>
        <dbReference type="ARBA" id="ARBA00022723"/>
    </source>
</evidence>
<evidence type="ECO:0000259" key="5">
    <source>
        <dbReference type="Pfam" id="PF00754"/>
    </source>
</evidence>
<dbReference type="GO" id="GO:0046872">
    <property type="term" value="F:metal ion binding"/>
    <property type="evidence" value="ECO:0007669"/>
    <property type="project" value="UniProtKB-KW"/>
</dbReference>